<keyword evidence="9 15" id="KW-0862">Zinc</keyword>
<gene>
    <name evidence="18" type="ORF">ZIOFF_019889</name>
</gene>
<feature type="domain" description="DNA polymerase epsilon catalytic subunit A C-terminal" evidence="17">
    <location>
        <begin position="926"/>
        <end position="1325"/>
    </location>
</feature>
<organism evidence="18 19">
    <name type="scientific">Zingiber officinale</name>
    <name type="common">Ginger</name>
    <name type="synonym">Amomum zingiber</name>
    <dbReference type="NCBI Taxonomy" id="94328"/>
    <lineage>
        <taxon>Eukaryota</taxon>
        <taxon>Viridiplantae</taxon>
        <taxon>Streptophyta</taxon>
        <taxon>Embryophyta</taxon>
        <taxon>Tracheophyta</taxon>
        <taxon>Spermatophyta</taxon>
        <taxon>Magnoliopsida</taxon>
        <taxon>Liliopsida</taxon>
        <taxon>Zingiberales</taxon>
        <taxon>Zingiberaceae</taxon>
        <taxon>Zingiber</taxon>
    </lineage>
</organism>
<evidence type="ECO:0000256" key="9">
    <source>
        <dbReference type="ARBA" id="ARBA00022833"/>
    </source>
</evidence>
<dbReference type="SUPFAM" id="SSF56672">
    <property type="entry name" value="DNA/RNA polymerases"/>
    <property type="match status" value="1"/>
</dbReference>
<evidence type="ECO:0000256" key="15">
    <source>
        <dbReference type="RuleBase" id="RU365029"/>
    </source>
</evidence>
<keyword evidence="19" id="KW-1185">Reference proteome</keyword>
<keyword evidence="8 15" id="KW-0863">Zinc-finger</keyword>
<sequence>MEEPPQHGFLLLVAPCIASNLLLMRNLDRDLQHAITVEGKMDIDSIANYEDVKTAIMEKPSSIVSDVVCTACDFNRPGKNCLRKLEWVWRGETYMAKKSDYYHMKKQIESELVENSDGMSVPFLELPKSEQQLRLKERLKKYCQKAYKRVLDKPITEVRDAGICMRENSFYVDTVRSFRDRRYEYKDLNKYWKGKLADSKACGNQMKIQEAQDMVVLYDSLQLAHKCILNSFYGYVMRKGARWYSMEMAGVVTYTGAKIIQNARLLVEKIGRPLELDTDGIWCALPGSFPENFTFKTKRLKMLLAKLIPHTVNAPLNLKLMGHIRQAMILPASKAEGILIKKRYAVFNHDGSLAELKGFEIKRRGELKLVKVFQAEVFDKFLHGSTLEECYAAVASVADSWLDLLDNQGIDIADSELLDYISESSTMSKSLVNYGEQKSLAVTTARRLADFLGDEMVKDKGLHCQYIVAREPQASQFVWYHSNVCDTIAECLEVHLLAEIAKFYLRKWCKISSDVSIRTIVDWSYYKQRLSSNIQKIITIPAAMQKVPNPVPRVIHPDWLHKKVCEKEDRFRQRKLVDIFNAARKDEMAHDKIFDVDIEEILSKEDDRAVPPQPVVHSYESNKKYSSQSSSSGAKFSNIVKQDLFIENCSSDIVNKATNYQAWLEMKKRKWKATREEKKRRRLNNSNMLHEHVDTANKQPEKNGVNNLFRKHGSTLFRSHWQIVQLVPGLQPGHFYAWIVVNGIMHKIPLKIPRVFYLNSKAPITEDFPGRRVKKILPHGKPNYNLIEVPIDFEVVLSAISFLVVITEEQFRAESKKFAALLADPEIEGIYETKVPLEFHAIVQLGCVCKLDKAVKHKNADDGWNLNELHMKTTTECSYLEQSITYFYLYHSLSDGRAIYVIYFPRSTISVVVVNPFQNKELSSSILEKQFHEACQTLRIEPPTKGTITFKLEYVRSIEAGVKILQSTLLEYRHQHPQPAIAIIEYPGFQATKSGIRILQEFPCVTIPCNASDCNYQALGWQVTAGKISMQRCAASSQWFMERVLLSRYAHVPFGNIELDKLLFTADVFFSRALRDQQQVLWISDDGIPDFGGIYEGETCFVDEVRLLKIPNCYGCMMTKKQVNQPAYSYLGAYRKVAVELKIHHLAVNAIHKSSLLEEMDGGSLFGEYGLQPTSSANETDYDEASGCASAFQVLKQLIQRCMSDAVASGNIFADAILQRLYQWLCSPMSKLHDPALHRVLDMVMRKVFVLLLYELRKLGANIIFASFSKIIIDTGKFELLAATAYCDSLLKTLQTRDLFEWIELEPLYFWHSLLFKDQFNYGGIRAKFQTEPPITNTEGDSQVEIVACWNMAEHLTKDIQALFHLRVSEFLHDPWVYLQKQISSRTTTTDDSTCTPSITVTAAETLEDCINDHIRKRISNYFTEKLLEDVCSINKRINKDNMDQPPTYGFSSSVGYQSHKGDAALEFIKHISAVLALDQNVQHDVWRMRKNLLRLVHVKEFAPEAQFHDPCPSFILPNVICSYCNDYRDLDLGRDSVFWKDEWRCAVPQCGQPYNREQMENLLLKIVMQRERLYHLQDLVCIKCRQVKAARLAELCDCGGLSRNRPLDFSNSKD</sequence>
<evidence type="ECO:0000259" key="17">
    <source>
        <dbReference type="SMART" id="SM01159"/>
    </source>
</evidence>
<dbReference type="Pfam" id="PF23250">
    <property type="entry name" value="zf_DPOE_2"/>
    <property type="match status" value="1"/>
</dbReference>
<dbReference type="Gene3D" id="1.10.132.60">
    <property type="entry name" value="DNA polymerase family B, C-terminal domain"/>
    <property type="match status" value="1"/>
</dbReference>
<keyword evidence="12 15" id="KW-0411">Iron-sulfur</keyword>
<evidence type="ECO:0000256" key="4">
    <source>
        <dbReference type="ARBA" id="ARBA00022679"/>
    </source>
</evidence>
<dbReference type="EMBL" id="JACMSC010000005">
    <property type="protein sequence ID" value="KAG6522737.1"/>
    <property type="molecule type" value="Genomic_DNA"/>
</dbReference>
<dbReference type="Pfam" id="PF00136">
    <property type="entry name" value="DNA_pol_B"/>
    <property type="match status" value="1"/>
</dbReference>
<comment type="cofactor">
    <cofactor evidence="15">
        <name>[4Fe-4S] cluster</name>
        <dbReference type="ChEBI" id="CHEBI:49883"/>
    </cofactor>
</comment>
<keyword evidence="14 15" id="KW-0539">Nucleus</keyword>
<comment type="subcellular location">
    <subcellularLocation>
        <location evidence="1 15">Nucleus</location>
    </subcellularLocation>
</comment>
<keyword evidence="4 15" id="KW-0808">Transferase</keyword>
<name>A0A8J5HSK4_ZINOF</name>
<dbReference type="GO" id="GO:0000278">
    <property type="term" value="P:mitotic cell cycle"/>
    <property type="evidence" value="ECO:0007669"/>
    <property type="project" value="TreeGrafter"/>
</dbReference>
<comment type="similarity">
    <text evidence="2 15">Belongs to the DNA polymerase type-B family.</text>
</comment>
<dbReference type="Gene3D" id="3.90.1600.10">
    <property type="entry name" value="Palm domain of DNA polymerase"/>
    <property type="match status" value="1"/>
</dbReference>
<comment type="caution">
    <text evidence="18">The sequence shown here is derived from an EMBL/GenBank/DDBJ whole genome shotgun (WGS) entry which is preliminary data.</text>
</comment>
<evidence type="ECO:0000256" key="11">
    <source>
        <dbReference type="ARBA" id="ARBA00023004"/>
    </source>
</evidence>
<dbReference type="GO" id="GO:0006297">
    <property type="term" value="P:nucleotide-excision repair, DNA gap filling"/>
    <property type="evidence" value="ECO:0007669"/>
    <property type="project" value="TreeGrafter"/>
</dbReference>
<evidence type="ECO:0000313" key="18">
    <source>
        <dbReference type="EMBL" id="KAG6522737.1"/>
    </source>
</evidence>
<keyword evidence="13 15" id="KW-0238">DNA-binding</keyword>
<evidence type="ECO:0000256" key="16">
    <source>
        <dbReference type="SAM" id="MobiDB-lite"/>
    </source>
</evidence>
<dbReference type="InterPro" id="IPR023211">
    <property type="entry name" value="DNA_pol_palm_dom_sf"/>
</dbReference>
<dbReference type="Proteomes" id="UP000734854">
    <property type="component" value="Unassembled WGS sequence"/>
</dbReference>
<comment type="catalytic activity">
    <reaction evidence="15">
        <text>DNA(n) + a 2'-deoxyribonucleoside 5'-triphosphate = DNA(n+1) + diphosphate</text>
        <dbReference type="Rhea" id="RHEA:22508"/>
        <dbReference type="Rhea" id="RHEA-COMP:17339"/>
        <dbReference type="Rhea" id="RHEA-COMP:17340"/>
        <dbReference type="ChEBI" id="CHEBI:33019"/>
        <dbReference type="ChEBI" id="CHEBI:61560"/>
        <dbReference type="ChEBI" id="CHEBI:173112"/>
        <dbReference type="EC" id="2.7.7.7"/>
    </reaction>
</comment>
<protein>
    <recommendedName>
        <fullName evidence="15">DNA polymerase epsilon catalytic subunit</fullName>
        <ecNumber evidence="15">2.7.7.7</ecNumber>
    </recommendedName>
</protein>
<comment type="function">
    <text evidence="15">DNA polymerase II participates in chromosomal DNA replication.</text>
</comment>
<evidence type="ECO:0000256" key="10">
    <source>
        <dbReference type="ARBA" id="ARBA00022932"/>
    </source>
</evidence>
<evidence type="ECO:0000256" key="12">
    <source>
        <dbReference type="ARBA" id="ARBA00023014"/>
    </source>
</evidence>
<dbReference type="InterPro" id="IPR006134">
    <property type="entry name" value="DNA-dir_DNA_pol_B_multi_dom"/>
</dbReference>
<dbReference type="FunFam" id="1.10.132.60:FF:000002">
    <property type="entry name" value="DNA polymerase epsilon catalytic subunit"/>
    <property type="match status" value="1"/>
</dbReference>
<evidence type="ECO:0000256" key="13">
    <source>
        <dbReference type="ARBA" id="ARBA00023125"/>
    </source>
</evidence>
<keyword evidence="11 15" id="KW-0408">Iron</keyword>
<proteinExistence type="inferred from homology"/>
<evidence type="ECO:0000256" key="5">
    <source>
        <dbReference type="ARBA" id="ARBA00022695"/>
    </source>
</evidence>
<reference evidence="18 19" key="1">
    <citation type="submission" date="2020-08" db="EMBL/GenBank/DDBJ databases">
        <title>Plant Genome Project.</title>
        <authorList>
            <person name="Zhang R.-G."/>
        </authorList>
    </citation>
    <scope>NUCLEOTIDE SEQUENCE [LARGE SCALE GENOMIC DNA]</scope>
    <source>
        <tissue evidence="18">Rhizome</tissue>
    </source>
</reference>
<evidence type="ECO:0000256" key="2">
    <source>
        <dbReference type="ARBA" id="ARBA00005755"/>
    </source>
</evidence>
<dbReference type="PANTHER" id="PTHR10670">
    <property type="entry name" value="DNA POLYMERASE EPSILON CATALYTIC SUBUNIT A"/>
    <property type="match status" value="1"/>
</dbReference>
<evidence type="ECO:0000256" key="3">
    <source>
        <dbReference type="ARBA" id="ARBA00022485"/>
    </source>
</evidence>
<dbReference type="InterPro" id="IPR029703">
    <property type="entry name" value="POL2"/>
</dbReference>
<feature type="region of interest" description="Disordered" evidence="16">
    <location>
        <begin position="609"/>
        <end position="632"/>
    </location>
</feature>
<dbReference type="Pfam" id="PF22912">
    <property type="entry name" value="zf-DPOE"/>
    <property type="match status" value="1"/>
</dbReference>
<keyword evidence="6 15" id="KW-0235">DNA replication</keyword>
<dbReference type="InterPro" id="IPR013697">
    <property type="entry name" value="DNA_pol_e_suA_C"/>
</dbReference>
<keyword evidence="3 15" id="KW-0004">4Fe-4S</keyword>
<evidence type="ECO:0000256" key="8">
    <source>
        <dbReference type="ARBA" id="ARBA00022771"/>
    </source>
</evidence>
<dbReference type="InterPro" id="IPR054475">
    <property type="entry name" value="Znf-DPOE"/>
</dbReference>
<dbReference type="Pfam" id="PF08490">
    <property type="entry name" value="DUF1744"/>
    <property type="match status" value="1"/>
</dbReference>
<dbReference type="EC" id="2.7.7.7" evidence="15"/>
<dbReference type="SMART" id="SM01159">
    <property type="entry name" value="DUF1744"/>
    <property type="match status" value="1"/>
</dbReference>
<dbReference type="InterPro" id="IPR043502">
    <property type="entry name" value="DNA/RNA_pol_sf"/>
</dbReference>
<dbReference type="GO" id="GO:0006272">
    <property type="term" value="P:leading strand elongation"/>
    <property type="evidence" value="ECO:0007669"/>
    <property type="project" value="TreeGrafter"/>
</dbReference>
<evidence type="ECO:0000256" key="6">
    <source>
        <dbReference type="ARBA" id="ARBA00022705"/>
    </source>
</evidence>
<evidence type="ECO:0000256" key="7">
    <source>
        <dbReference type="ARBA" id="ARBA00022723"/>
    </source>
</evidence>
<dbReference type="InterPro" id="IPR042087">
    <property type="entry name" value="DNA_pol_B_thumb"/>
</dbReference>
<dbReference type="GO" id="GO:0003887">
    <property type="term" value="F:DNA-directed DNA polymerase activity"/>
    <property type="evidence" value="ECO:0007669"/>
    <property type="project" value="UniProtKB-KW"/>
</dbReference>
<evidence type="ECO:0000256" key="1">
    <source>
        <dbReference type="ARBA" id="ARBA00004123"/>
    </source>
</evidence>
<keyword evidence="5 15" id="KW-0548">Nucleotidyltransferase</keyword>
<dbReference type="GO" id="GO:0000166">
    <property type="term" value="F:nucleotide binding"/>
    <property type="evidence" value="ECO:0007669"/>
    <property type="project" value="InterPro"/>
</dbReference>
<keyword evidence="10 15" id="KW-0239">DNA-directed DNA polymerase</keyword>
<dbReference type="GO" id="GO:0008270">
    <property type="term" value="F:zinc ion binding"/>
    <property type="evidence" value="ECO:0007669"/>
    <property type="project" value="UniProtKB-KW"/>
</dbReference>
<dbReference type="GO" id="GO:0003677">
    <property type="term" value="F:DNA binding"/>
    <property type="evidence" value="ECO:0007669"/>
    <property type="project" value="UniProtKB-KW"/>
</dbReference>
<dbReference type="GO" id="GO:0045004">
    <property type="term" value="P:DNA replication proofreading"/>
    <property type="evidence" value="ECO:0007669"/>
    <property type="project" value="TreeGrafter"/>
</dbReference>
<dbReference type="InterPro" id="IPR055191">
    <property type="entry name" value="POL2_thumb"/>
</dbReference>
<evidence type="ECO:0000256" key="14">
    <source>
        <dbReference type="ARBA" id="ARBA00023242"/>
    </source>
</evidence>
<dbReference type="Pfam" id="PF22634">
    <property type="entry name" value="POL2_thumb"/>
    <property type="match status" value="1"/>
</dbReference>
<dbReference type="GO" id="GO:0006287">
    <property type="term" value="P:base-excision repair, gap-filling"/>
    <property type="evidence" value="ECO:0007669"/>
    <property type="project" value="TreeGrafter"/>
</dbReference>
<dbReference type="GO" id="GO:0008310">
    <property type="term" value="F:single-stranded DNA 3'-5' DNA exonuclease activity"/>
    <property type="evidence" value="ECO:0007669"/>
    <property type="project" value="TreeGrafter"/>
</dbReference>
<keyword evidence="7 15" id="KW-0479">Metal-binding</keyword>
<dbReference type="PANTHER" id="PTHR10670:SF0">
    <property type="entry name" value="DNA POLYMERASE EPSILON CATALYTIC SUBUNIT A"/>
    <property type="match status" value="1"/>
</dbReference>
<evidence type="ECO:0000313" key="19">
    <source>
        <dbReference type="Proteomes" id="UP000734854"/>
    </source>
</evidence>
<accession>A0A8J5HSK4</accession>
<dbReference type="GO" id="GO:0008622">
    <property type="term" value="C:epsilon DNA polymerase complex"/>
    <property type="evidence" value="ECO:0007669"/>
    <property type="project" value="InterPro"/>
</dbReference>
<dbReference type="GO" id="GO:0051539">
    <property type="term" value="F:4 iron, 4 sulfur cluster binding"/>
    <property type="evidence" value="ECO:0007669"/>
    <property type="project" value="UniProtKB-KW"/>
</dbReference>